<dbReference type="RefSeq" id="WP_161708618.1">
    <property type="nucleotide sequence ID" value="NZ_JAABLQ010000001.1"/>
</dbReference>
<keyword evidence="3" id="KW-1185">Reference proteome</keyword>
<evidence type="ECO:0000313" key="2">
    <source>
        <dbReference type="EMBL" id="NBN78709.1"/>
    </source>
</evidence>
<dbReference type="Proteomes" id="UP000586722">
    <property type="component" value="Unassembled WGS sequence"/>
</dbReference>
<gene>
    <name evidence="2" type="ORF">GWI72_10565</name>
</gene>
<organism evidence="2 3">
    <name type="scientific">Pannonibacter tanglangensis</name>
    <dbReference type="NCBI Taxonomy" id="2750084"/>
    <lineage>
        <taxon>Bacteria</taxon>
        <taxon>Pseudomonadati</taxon>
        <taxon>Pseudomonadota</taxon>
        <taxon>Alphaproteobacteria</taxon>
        <taxon>Hyphomicrobiales</taxon>
        <taxon>Stappiaceae</taxon>
        <taxon>Pannonibacter</taxon>
    </lineage>
</organism>
<feature type="region of interest" description="Disordered" evidence="1">
    <location>
        <begin position="52"/>
        <end position="76"/>
    </location>
</feature>
<comment type="caution">
    <text evidence="2">The sequence shown here is derived from an EMBL/GenBank/DDBJ whole genome shotgun (WGS) entry which is preliminary data.</text>
</comment>
<evidence type="ECO:0000256" key="1">
    <source>
        <dbReference type="SAM" id="MobiDB-lite"/>
    </source>
</evidence>
<reference evidence="3" key="1">
    <citation type="submission" date="2020-01" db="EMBL/GenBank/DDBJ databases">
        <authorList>
            <person name="Fang Y."/>
            <person name="Sun R."/>
            <person name="Nie L."/>
            <person name="He J."/>
            <person name="Hao L."/>
            <person name="Wang L."/>
            <person name="Su S."/>
            <person name="Lv E."/>
            <person name="Zhang Z."/>
            <person name="Xie R."/>
            <person name="Liu H."/>
        </authorList>
    </citation>
    <scope>NUCLEOTIDE SEQUENCE [LARGE SCALE GENOMIC DNA]</scope>
    <source>
        <strain evidence="3">XCT-53</strain>
    </source>
</reference>
<evidence type="ECO:0000313" key="3">
    <source>
        <dbReference type="Proteomes" id="UP000586722"/>
    </source>
</evidence>
<proteinExistence type="predicted"/>
<accession>A0A7X5F3C0</accession>
<dbReference type="EMBL" id="JAABLQ010000001">
    <property type="protein sequence ID" value="NBN78709.1"/>
    <property type="molecule type" value="Genomic_DNA"/>
</dbReference>
<name>A0A7X5F3C0_9HYPH</name>
<sequence>MSRTALVILAPVALSAALCAAALVIGMVRARRAAIREADPYEIPVDDAHLPSVVHTPGRVSPPRAAGEPLTPGAQQ</sequence>
<protein>
    <submittedName>
        <fullName evidence="2">Uncharacterized protein</fullName>
    </submittedName>
</protein>
<dbReference type="AlphaFoldDB" id="A0A7X5F3C0"/>